<evidence type="ECO:0000256" key="2">
    <source>
        <dbReference type="ARBA" id="ARBA00022679"/>
    </source>
</evidence>
<dbReference type="HOGENOM" id="CLU_048699_1_1_5"/>
<dbReference type="PANTHER" id="PTHR34383">
    <property type="entry name" value="POLYPHOSPHATE:AMP PHOSPHOTRANSFERASE-RELATED"/>
    <property type="match status" value="1"/>
</dbReference>
<dbReference type="RefSeq" id="WP_013933823.1">
    <property type="nucleotide sequence ID" value="NC_015709.1"/>
</dbReference>
<evidence type="ECO:0000313" key="5">
    <source>
        <dbReference type="EMBL" id="AEI37424.1"/>
    </source>
</evidence>
<dbReference type="PATRIC" id="fig|579138.3.peg.549"/>
<dbReference type="InterPro" id="IPR027417">
    <property type="entry name" value="P-loop_NTPase"/>
</dbReference>
<dbReference type="InterPro" id="IPR022488">
    <property type="entry name" value="PPK2-related"/>
</dbReference>
<dbReference type="SUPFAM" id="SSF52540">
    <property type="entry name" value="P-loop containing nucleoside triphosphate hydrolases"/>
    <property type="match status" value="1"/>
</dbReference>
<dbReference type="PIRSF" id="PIRSF028756">
    <property type="entry name" value="PPK2_prd"/>
    <property type="match status" value="1"/>
</dbReference>
<protein>
    <recommendedName>
        <fullName evidence="4">Polyphosphate kinase-2-related domain-containing protein</fullName>
    </recommendedName>
</protein>
<dbReference type="GO" id="GO:0008976">
    <property type="term" value="F:polyphosphate kinase activity"/>
    <property type="evidence" value="ECO:0007669"/>
    <property type="project" value="InterPro"/>
</dbReference>
<dbReference type="Gene3D" id="3.40.50.300">
    <property type="entry name" value="P-loop containing nucleotide triphosphate hydrolases"/>
    <property type="match status" value="1"/>
</dbReference>
<dbReference type="PANTHER" id="PTHR34383:SF3">
    <property type="entry name" value="POLYPHOSPHATE:AMP PHOSPHOTRANSFERASE"/>
    <property type="match status" value="1"/>
</dbReference>
<dbReference type="STRING" id="579138.Zymop_0522"/>
<evidence type="ECO:0000259" key="4">
    <source>
        <dbReference type="Pfam" id="PF03976"/>
    </source>
</evidence>
<evidence type="ECO:0000313" key="6">
    <source>
        <dbReference type="Proteomes" id="UP000000491"/>
    </source>
</evidence>
<organism evidence="5 6">
    <name type="scientific">Zymomonas mobilis subsp. pomaceae (strain ATCC 29192 / DSM 22645 / JCM 10191 / CCUG 17912 / NBRC 13757 / NCIMB 11200 / NRRL B-4491 / Barker I)</name>
    <dbReference type="NCBI Taxonomy" id="579138"/>
    <lineage>
        <taxon>Bacteria</taxon>
        <taxon>Pseudomonadati</taxon>
        <taxon>Pseudomonadota</taxon>
        <taxon>Alphaproteobacteria</taxon>
        <taxon>Sphingomonadales</taxon>
        <taxon>Zymomonadaceae</taxon>
        <taxon>Zymomonas</taxon>
    </lineage>
</organism>
<keyword evidence="3" id="KW-0418">Kinase</keyword>
<keyword evidence="2" id="KW-0808">Transferase</keyword>
<proteinExistence type="inferred from homology"/>
<evidence type="ECO:0000256" key="3">
    <source>
        <dbReference type="ARBA" id="ARBA00022777"/>
    </source>
</evidence>
<dbReference type="EMBL" id="CP002865">
    <property type="protein sequence ID" value="AEI37424.1"/>
    <property type="molecule type" value="Genomic_DNA"/>
</dbReference>
<comment type="similarity">
    <text evidence="1">Belongs to the polyphosphate kinase 2 (PPK2) family. Class I subfamily.</text>
</comment>
<gene>
    <name evidence="5" type="ordered locus">Zymop_0522</name>
</gene>
<name>F8EVU7_ZYMMT</name>
<dbReference type="Proteomes" id="UP000000491">
    <property type="component" value="Chromosome"/>
</dbReference>
<dbReference type="InterPro" id="IPR016898">
    <property type="entry name" value="Polyphosphate_phosphotransfera"/>
</dbReference>
<dbReference type="eggNOG" id="COG2326">
    <property type="taxonomic scope" value="Bacteria"/>
</dbReference>
<dbReference type="Pfam" id="PF03976">
    <property type="entry name" value="PPK2"/>
    <property type="match status" value="1"/>
</dbReference>
<reference evidence="5 6" key="1">
    <citation type="journal article" date="2011" name="J. Bacteriol.">
        <title>Genome sequence of the ethanol-producing Zymomonas mobilis subsp. pomaceae lectotype strain ATCC 29192.</title>
        <authorList>
            <person name="Kouvelis V.N."/>
            <person name="Davenport K.W."/>
            <person name="Brettin T.S."/>
            <person name="Bruce D."/>
            <person name="Detter C."/>
            <person name="Han C.S."/>
            <person name="Nolan M."/>
            <person name="Tapia R."/>
            <person name="Damoulaki A."/>
            <person name="Kyrpides N.C."/>
            <person name="Typas M.A."/>
            <person name="Pappas K.M."/>
        </authorList>
    </citation>
    <scope>NUCLEOTIDE SEQUENCE [LARGE SCALE GENOMIC DNA]</scope>
    <source>
        <strain evidence="6">ATCC 29192 / DSM 22645 / JCM 10191 / CCUG 17912 / NBRC 13757 / NCIMB 11200 / NRRL B-4491 / Barker I</strain>
    </source>
</reference>
<accession>F8EVU7</accession>
<dbReference type="KEGG" id="zmp:Zymop_0522"/>
<evidence type="ECO:0000256" key="1">
    <source>
        <dbReference type="ARBA" id="ARBA00009924"/>
    </source>
</evidence>
<feature type="domain" description="Polyphosphate kinase-2-related" evidence="4">
    <location>
        <begin position="16"/>
        <end position="235"/>
    </location>
</feature>
<sequence length="259" mass="30268">MPINLADYEQGKSFNGDYDKALAQLQKRLSHILVAYIVYRRRAIVVFEGTDAAGKSGIIQRLTSGWDPRHFNVWPIGVPTQEEKEHHFLWRFWSKMPSAGKIAVFDRSWYGRVLVERVEHLATPEAWQRSYDEINEFESQQREDGTNIVKLFCHITQETQDDRFKRRLTHPWKHQKLGVPDFEARDKWDEYNAAFSDMFKQCSMHWAPWHVIDANNKKAARITALTLIADELEKNLPTAPPPIDPEIVKLAKEKLDLDI</sequence>
<dbReference type="AlphaFoldDB" id="F8EVU7"/>